<keyword evidence="5" id="KW-1185">Reference proteome</keyword>
<dbReference type="OrthoDB" id="6161812at2759"/>
<sequence>MQALRIREKCLLPDDPEIGNSYSNLGYGFIDQGQYRKAQEYYRKAIEVHERTKEPSDDLLEDAYSCMGKRMLYLGHLEDAERWILKAMTHHKNLKTENFFVAETLFALGSLRMKPHTAEFEHPD</sequence>
<evidence type="ECO:0000256" key="3">
    <source>
        <dbReference type="PROSITE-ProRule" id="PRU00339"/>
    </source>
</evidence>
<dbReference type="Proteomes" id="UP000050424">
    <property type="component" value="Unassembled WGS sequence"/>
</dbReference>
<evidence type="ECO:0000256" key="1">
    <source>
        <dbReference type="ARBA" id="ARBA00022737"/>
    </source>
</evidence>
<reference evidence="4 5" key="1">
    <citation type="submission" date="2015-09" db="EMBL/GenBank/DDBJ databases">
        <title>Draft genome of a European isolate of the apple canker pathogen Neonectria ditissima.</title>
        <authorList>
            <person name="Gomez-Cortecero A."/>
            <person name="Harrison R.J."/>
            <person name="Armitage A.D."/>
        </authorList>
    </citation>
    <scope>NUCLEOTIDE SEQUENCE [LARGE SCALE GENOMIC DNA]</scope>
    <source>
        <strain evidence="4 5">R09/05</strain>
    </source>
</reference>
<accession>A0A0P7BC43</accession>
<dbReference type="SMART" id="SM00028">
    <property type="entry name" value="TPR"/>
    <property type="match status" value="2"/>
</dbReference>
<dbReference type="AlphaFoldDB" id="A0A0P7BC43"/>
<dbReference type="InterPro" id="IPR011990">
    <property type="entry name" value="TPR-like_helical_dom_sf"/>
</dbReference>
<dbReference type="SUPFAM" id="SSF48452">
    <property type="entry name" value="TPR-like"/>
    <property type="match status" value="1"/>
</dbReference>
<keyword evidence="2 3" id="KW-0802">TPR repeat</keyword>
<protein>
    <submittedName>
        <fullName evidence="4">Uncharacterized protein</fullName>
    </submittedName>
</protein>
<name>A0A0P7BC43_9HYPO</name>
<dbReference type="PANTHER" id="PTHR45641:SF19">
    <property type="entry name" value="NEPHROCYSTIN-3"/>
    <property type="match status" value="1"/>
</dbReference>
<organism evidence="4 5">
    <name type="scientific">Neonectria ditissima</name>
    <dbReference type="NCBI Taxonomy" id="78410"/>
    <lineage>
        <taxon>Eukaryota</taxon>
        <taxon>Fungi</taxon>
        <taxon>Dikarya</taxon>
        <taxon>Ascomycota</taxon>
        <taxon>Pezizomycotina</taxon>
        <taxon>Sordariomycetes</taxon>
        <taxon>Hypocreomycetidae</taxon>
        <taxon>Hypocreales</taxon>
        <taxon>Nectriaceae</taxon>
        <taxon>Neonectria</taxon>
    </lineage>
</organism>
<dbReference type="PANTHER" id="PTHR45641">
    <property type="entry name" value="TETRATRICOPEPTIDE REPEAT PROTEIN (AFU_ORTHOLOGUE AFUA_6G03870)"/>
    <property type="match status" value="1"/>
</dbReference>
<dbReference type="InterPro" id="IPR019734">
    <property type="entry name" value="TPR_rpt"/>
</dbReference>
<evidence type="ECO:0000313" key="5">
    <source>
        <dbReference type="Proteomes" id="UP000050424"/>
    </source>
</evidence>
<dbReference type="EMBL" id="LKCW01000146">
    <property type="protein sequence ID" value="KPM38045.1"/>
    <property type="molecule type" value="Genomic_DNA"/>
</dbReference>
<evidence type="ECO:0000256" key="2">
    <source>
        <dbReference type="ARBA" id="ARBA00022803"/>
    </source>
</evidence>
<proteinExistence type="predicted"/>
<evidence type="ECO:0000313" key="4">
    <source>
        <dbReference type="EMBL" id="KPM38045.1"/>
    </source>
</evidence>
<dbReference type="Gene3D" id="1.25.40.10">
    <property type="entry name" value="Tetratricopeptide repeat domain"/>
    <property type="match status" value="1"/>
</dbReference>
<gene>
    <name evidence="4" type="ORF">AK830_g8522</name>
</gene>
<dbReference type="Pfam" id="PF13424">
    <property type="entry name" value="TPR_12"/>
    <property type="match status" value="1"/>
</dbReference>
<comment type="caution">
    <text evidence="4">The sequence shown here is derived from an EMBL/GenBank/DDBJ whole genome shotgun (WGS) entry which is preliminary data.</text>
</comment>
<dbReference type="PROSITE" id="PS50293">
    <property type="entry name" value="TPR_REGION"/>
    <property type="match status" value="1"/>
</dbReference>
<feature type="repeat" description="TPR" evidence="3">
    <location>
        <begin position="19"/>
        <end position="52"/>
    </location>
</feature>
<keyword evidence="1" id="KW-0677">Repeat</keyword>
<dbReference type="PROSITE" id="PS50005">
    <property type="entry name" value="TPR"/>
    <property type="match status" value="1"/>
</dbReference>